<evidence type="ECO:0000256" key="11">
    <source>
        <dbReference type="ARBA" id="ARBA00023136"/>
    </source>
</evidence>
<gene>
    <name evidence="15" type="ORF">DKW60_11870</name>
</gene>
<evidence type="ECO:0000256" key="7">
    <source>
        <dbReference type="ARBA" id="ARBA00022723"/>
    </source>
</evidence>
<evidence type="ECO:0000313" key="16">
    <source>
        <dbReference type="Proteomes" id="UP000245539"/>
    </source>
</evidence>
<keyword evidence="9 13" id="KW-1133">Transmembrane helix</keyword>
<proteinExistence type="inferred from homology"/>
<comment type="subcellular location">
    <subcellularLocation>
        <location evidence="2">Cell membrane</location>
        <topology evidence="2">Multi-pass membrane protein</topology>
    </subcellularLocation>
</comment>
<dbReference type="GO" id="GO:0009055">
    <property type="term" value="F:electron transfer activity"/>
    <property type="evidence" value="ECO:0007669"/>
    <property type="project" value="InterPro"/>
</dbReference>
<dbReference type="GO" id="GO:0046872">
    <property type="term" value="F:metal ion binding"/>
    <property type="evidence" value="ECO:0007669"/>
    <property type="project" value="UniProtKB-KW"/>
</dbReference>
<evidence type="ECO:0000256" key="3">
    <source>
        <dbReference type="ARBA" id="ARBA00022448"/>
    </source>
</evidence>
<dbReference type="GO" id="GO:0022904">
    <property type="term" value="P:respiratory electron transport chain"/>
    <property type="evidence" value="ECO:0007669"/>
    <property type="project" value="InterPro"/>
</dbReference>
<dbReference type="RefSeq" id="WP_109837868.1">
    <property type="nucleotide sequence ID" value="NZ_QGKM01000030.1"/>
</dbReference>
<feature type="transmembrane region" description="Helical" evidence="13">
    <location>
        <begin position="49"/>
        <end position="65"/>
    </location>
</feature>
<keyword evidence="11 13" id="KW-0472">Membrane</keyword>
<keyword evidence="3" id="KW-0813">Transport</keyword>
<keyword evidence="5" id="KW-0349">Heme</keyword>
<reference evidence="15 16" key="1">
    <citation type="submission" date="2018-05" db="EMBL/GenBank/DDBJ databases">
        <title>Leucothrix arctica sp. nov., isolated from Arctic seawater.</title>
        <authorList>
            <person name="Choi A."/>
            <person name="Baek K."/>
        </authorList>
    </citation>
    <scope>NUCLEOTIDE SEQUENCE [LARGE SCALE GENOMIC DNA]</scope>
    <source>
        <strain evidence="15 16">JCM 18388</strain>
    </source>
</reference>
<keyword evidence="7" id="KW-0479">Metal-binding</keyword>
<feature type="transmembrane region" description="Helical" evidence="13">
    <location>
        <begin position="86"/>
        <end position="107"/>
    </location>
</feature>
<dbReference type="PANTHER" id="PTHR30529:SF7">
    <property type="entry name" value="CYTOCHROME B561 BACTERIAL_NI-HYDROGENASE DOMAIN-CONTAINING PROTEIN"/>
    <property type="match status" value="1"/>
</dbReference>
<evidence type="ECO:0000256" key="1">
    <source>
        <dbReference type="ARBA" id="ARBA00001970"/>
    </source>
</evidence>
<dbReference type="EMBL" id="QGKM01000030">
    <property type="protein sequence ID" value="PWQ96898.1"/>
    <property type="molecule type" value="Genomic_DNA"/>
</dbReference>
<dbReference type="PANTHER" id="PTHR30529">
    <property type="entry name" value="CYTOCHROME B561"/>
    <property type="match status" value="1"/>
</dbReference>
<dbReference type="Proteomes" id="UP000245539">
    <property type="component" value="Unassembled WGS sequence"/>
</dbReference>
<dbReference type="AlphaFoldDB" id="A0A317CEB2"/>
<dbReference type="GO" id="GO:0005886">
    <property type="term" value="C:plasma membrane"/>
    <property type="evidence" value="ECO:0007669"/>
    <property type="project" value="UniProtKB-SubCell"/>
</dbReference>
<evidence type="ECO:0000256" key="8">
    <source>
        <dbReference type="ARBA" id="ARBA00022982"/>
    </source>
</evidence>
<keyword evidence="16" id="KW-1185">Reference proteome</keyword>
<comment type="similarity">
    <text evidence="12">Belongs to the cytochrome b561 family.</text>
</comment>
<dbReference type="Pfam" id="PF01292">
    <property type="entry name" value="Ni_hydr_CYTB"/>
    <property type="match status" value="1"/>
</dbReference>
<evidence type="ECO:0000256" key="2">
    <source>
        <dbReference type="ARBA" id="ARBA00004651"/>
    </source>
</evidence>
<evidence type="ECO:0000313" key="15">
    <source>
        <dbReference type="EMBL" id="PWQ96898.1"/>
    </source>
</evidence>
<sequence length="178" mass="19550">MNNKLSIQTILLHWLTAVPFLAALGIGLYMEDLPNGPDKFELMANHKSIGLMVLLIAAIRVLWRVKEGHISSISKAPFWQETMAKVVHYVLLIATILMPVSGIMMSVGGGRALEFFGIQLIAAGDKIEWLSEIGHTFHGLAPKVIMLALFLHIVGALKHQFVEKDGTISRMLGKGNKA</sequence>
<keyword evidence="8" id="KW-0249">Electron transport</keyword>
<evidence type="ECO:0000256" key="4">
    <source>
        <dbReference type="ARBA" id="ARBA00022475"/>
    </source>
</evidence>
<dbReference type="InterPro" id="IPR052168">
    <property type="entry name" value="Cytochrome_b561_oxidase"/>
</dbReference>
<comment type="caution">
    <text evidence="15">The sequence shown here is derived from an EMBL/GenBank/DDBJ whole genome shotgun (WGS) entry which is preliminary data.</text>
</comment>
<accession>A0A317CEB2</accession>
<evidence type="ECO:0000256" key="13">
    <source>
        <dbReference type="SAM" id="Phobius"/>
    </source>
</evidence>
<dbReference type="GO" id="GO:0020037">
    <property type="term" value="F:heme binding"/>
    <property type="evidence" value="ECO:0007669"/>
    <property type="project" value="TreeGrafter"/>
</dbReference>
<evidence type="ECO:0000256" key="6">
    <source>
        <dbReference type="ARBA" id="ARBA00022692"/>
    </source>
</evidence>
<evidence type="ECO:0000256" key="5">
    <source>
        <dbReference type="ARBA" id="ARBA00022617"/>
    </source>
</evidence>
<protein>
    <submittedName>
        <fullName evidence="15">Cytochrome B</fullName>
    </submittedName>
</protein>
<feature type="transmembrane region" description="Helical" evidence="13">
    <location>
        <begin position="12"/>
        <end position="29"/>
    </location>
</feature>
<evidence type="ECO:0000256" key="9">
    <source>
        <dbReference type="ARBA" id="ARBA00022989"/>
    </source>
</evidence>
<keyword evidence="10" id="KW-0408">Iron</keyword>
<keyword evidence="4" id="KW-1003">Cell membrane</keyword>
<organism evidence="15 16">
    <name type="scientific">Leucothrix pacifica</name>
    <dbReference type="NCBI Taxonomy" id="1247513"/>
    <lineage>
        <taxon>Bacteria</taxon>
        <taxon>Pseudomonadati</taxon>
        <taxon>Pseudomonadota</taxon>
        <taxon>Gammaproteobacteria</taxon>
        <taxon>Thiotrichales</taxon>
        <taxon>Thiotrichaceae</taxon>
        <taxon>Leucothrix</taxon>
    </lineage>
</organism>
<comment type="cofactor">
    <cofactor evidence="1">
        <name>heme b</name>
        <dbReference type="ChEBI" id="CHEBI:60344"/>
    </cofactor>
</comment>
<feature type="domain" description="Cytochrome b561 bacterial/Ni-hydrogenase" evidence="14">
    <location>
        <begin position="7"/>
        <end position="173"/>
    </location>
</feature>
<name>A0A317CEB2_9GAMM</name>
<dbReference type="InterPro" id="IPR016174">
    <property type="entry name" value="Di-haem_cyt_TM"/>
</dbReference>
<evidence type="ECO:0000259" key="14">
    <source>
        <dbReference type="Pfam" id="PF01292"/>
    </source>
</evidence>
<keyword evidence="6 13" id="KW-0812">Transmembrane</keyword>
<evidence type="ECO:0000256" key="10">
    <source>
        <dbReference type="ARBA" id="ARBA00023004"/>
    </source>
</evidence>
<dbReference type="InterPro" id="IPR011577">
    <property type="entry name" value="Cyt_b561_bac/Ni-Hgenase"/>
</dbReference>
<dbReference type="SUPFAM" id="SSF81342">
    <property type="entry name" value="Transmembrane di-heme cytochromes"/>
    <property type="match status" value="1"/>
</dbReference>
<evidence type="ECO:0000256" key="12">
    <source>
        <dbReference type="ARBA" id="ARBA00037975"/>
    </source>
</evidence>
<dbReference type="OrthoDB" id="8589936at2"/>